<feature type="transmembrane region" description="Helical" evidence="1">
    <location>
        <begin position="7"/>
        <end position="25"/>
    </location>
</feature>
<keyword evidence="1" id="KW-1133">Transmembrane helix</keyword>
<feature type="transmembrane region" description="Helical" evidence="1">
    <location>
        <begin position="94"/>
        <end position="112"/>
    </location>
</feature>
<gene>
    <name evidence="2" type="ORF">GCM10007350_17910</name>
</gene>
<dbReference type="PROSITE" id="PS51257">
    <property type="entry name" value="PROKAR_LIPOPROTEIN"/>
    <property type="match status" value="1"/>
</dbReference>
<reference evidence="3" key="1">
    <citation type="journal article" date="2019" name="Int. J. Syst. Evol. Microbiol.">
        <title>The Global Catalogue of Microorganisms (GCM) 10K type strain sequencing project: providing services to taxonomists for standard genome sequencing and annotation.</title>
        <authorList>
            <consortium name="The Broad Institute Genomics Platform"/>
            <consortium name="The Broad Institute Genome Sequencing Center for Infectious Disease"/>
            <person name="Wu L."/>
            <person name="Ma J."/>
        </authorList>
    </citation>
    <scope>NUCLEOTIDE SEQUENCE [LARGE SCALE GENOMIC DNA]</scope>
    <source>
        <strain evidence="3">KCTC 23701</strain>
    </source>
</reference>
<keyword evidence="3" id="KW-1185">Reference proteome</keyword>
<organism evidence="2 3">
    <name type="scientific">Jeongeupia chitinilytica</name>
    <dbReference type="NCBI Taxonomy" id="1041641"/>
    <lineage>
        <taxon>Bacteria</taxon>
        <taxon>Pseudomonadati</taxon>
        <taxon>Pseudomonadota</taxon>
        <taxon>Betaproteobacteria</taxon>
        <taxon>Neisseriales</taxon>
        <taxon>Chitinibacteraceae</taxon>
        <taxon>Jeongeupia</taxon>
    </lineage>
</organism>
<dbReference type="Pfam" id="PF06961">
    <property type="entry name" value="DUF1294"/>
    <property type="match status" value="1"/>
</dbReference>
<feature type="transmembrane region" description="Helical" evidence="1">
    <location>
        <begin position="31"/>
        <end position="48"/>
    </location>
</feature>
<sequence>MQGKRGPIDVLVMVMLGVLACVLARSPWPPAALVLVASIVSFVCYGYDKSQARQGGRRVPEATLHVLALIGGWPGAWFGQRAFRHKTVKTRFRLVFALAALTHLALLGWWSLPDAAIQSLR</sequence>
<evidence type="ECO:0000313" key="3">
    <source>
        <dbReference type="Proteomes" id="UP000604737"/>
    </source>
</evidence>
<comment type="caution">
    <text evidence="2">The sequence shown here is derived from an EMBL/GenBank/DDBJ whole genome shotgun (WGS) entry which is preliminary data.</text>
</comment>
<keyword evidence="1" id="KW-0812">Transmembrane</keyword>
<proteinExistence type="predicted"/>
<keyword evidence="1" id="KW-0472">Membrane</keyword>
<evidence type="ECO:0000256" key="1">
    <source>
        <dbReference type="SAM" id="Phobius"/>
    </source>
</evidence>
<name>A0ABQ3H1Y4_9NEIS</name>
<accession>A0ABQ3H1Y4</accession>
<evidence type="ECO:0008006" key="4">
    <source>
        <dbReference type="Google" id="ProtNLM"/>
    </source>
</evidence>
<dbReference type="EMBL" id="BMYO01000004">
    <property type="protein sequence ID" value="GHD62247.1"/>
    <property type="molecule type" value="Genomic_DNA"/>
</dbReference>
<evidence type="ECO:0000313" key="2">
    <source>
        <dbReference type="EMBL" id="GHD62247.1"/>
    </source>
</evidence>
<dbReference type="InterPro" id="IPR010718">
    <property type="entry name" value="DUF1294"/>
</dbReference>
<protein>
    <recommendedName>
        <fullName evidence="4">DUF1294 domain-containing protein</fullName>
    </recommendedName>
</protein>
<dbReference type="Proteomes" id="UP000604737">
    <property type="component" value="Unassembled WGS sequence"/>
</dbReference>